<dbReference type="RefSeq" id="XP_003040346.1">
    <property type="nucleotide sequence ID" value="XM_003040300.1"/>
</dbReference>
<name>C7ZMV7_FUSV7</name>
<dbReference type="Proteomes" id="UP000005206">
    <property type="component" value="Chromosome 3"/>
</dbReference>
<evidence type="ECO:0000313" key="1">
    <source>
        <dbReference type="EMBL" id="EEU34633.1"/>
    </source>
</evidence>
<keyword evidence="2" id="KW-1185">Reference proteome</keyword>
<dbReference type="KEGG" id="nhe:NECHADRAFT_77151"/>
<dbReference type="EMBL" id="GG698959">
    <property type="protein sequence ID" value="EEU34633.1"/>
    <property type="molecule type" value="Genomic_DNA"/>
</dbReference>
<dbReference type="InParanoid" id="C7ZMV7"/>
<dbReference type="OrthoDB" id="2345911at2759"/>
<dbReference type="AlphaFoldDB" id="C7ZMV7"/>
<reference evidence="1 2" key="1">
    <citation type="journal article" date="2009" name="PLoS Genet.">
        <title>The genome of Nectria haematococca: contribution of supernumerary chromosomes to gene expansion.</title>
        <authorList>
            <person name="Coleman J.J."/>
            <person name="Rounsley S.D."/>
            <person name="Rodriguez-Carres M."/>
            <person name="Kuo A."/>
            <person name="Wasmann C.C."/>
            <person name="Grimwood J."/>
            <person name="Schmutz J."/>
            <person name="Taga M."/>
            <person name="White G.J."/>
            <person name="Zhou S."/>
            <person name="Schwartz D.C."/>
            <person name="Freitag M."/>
            <person name="Ma L.J."/>
            <person name="Danchin E.G."/>
            <person name="Henrissat B."/>
            <person name="Coutinho P.M."/>
            <person name="Nelson D.R."/>
            <person name="Straney D."/>
            <person name="Napoli C.A."/>
            <person name="Barker B.M."/>
            <person name="Gribskov M."/>
            <person name="Rep M."/>
            <person name="Kroken S."/>
            <person name="Molnar I."/>
            <person name="Rensing C."/>
            <person name="Kennell J.C."/>
            <person name="Zamora J."/>
            <person name="Farman M.L."/>
            <person name="Selker E.U."/>
            <person name="Salamov A."/>
            <person name="Shapiro H."/>
            <person name="Pangilinan J."/>
            <person name="Lindquist E."/>
            <person name="Lamers C."/>
            <person name="Grigoriev I.V."/>
            <person name="Geiser D.M."/>
            <person name="Covert S.F."/>
            <person name="Temporini E."/>
            <person name="Vanetten H.D."/>
        </authorList>
    </citation>
    <scope>NUCLEOTIDE SEQUENCE [LARGE SCALE GENOMIC DNA]</scope>
    <source>
        <strain evidence="2">ATCC MYA-4622 / CBS 123669 / FGSC 9596 / NRRL 45880 / 77-13-4</strain>
    </source>
</reference>
<dbReference type="eggNOG" id="ENOG502RP09">
    <property type="taxonomic scope" value="Eukaryota"/>
</dbReference>
<evidence type="ECO:0000313" key="2">
    <source>
        <dbReference type="Proteomes" id="UP000005206"/>
    </source>
</evidence>
<dbReference type="OMA" id="AFMSQNR"/>
<proteinExistence type="predicted"/>
<gene>
    <name evidence="1" type="ORF">NECHADRAFT_77151</name>
</gene>
<evidence type="ECO:0008006" key="3">
    <source>
        <dbReference type="Google" id="ProtNLM"/>
    </source>
</evidence>
<dbReference type="VEuPathDB" id="FungiDB:NECHADRAFT_77151"/>
<dbReference type="GeneID" id="9678792"/>
<accession>C7ZMV7</accession>
<organism evidence="1 2">
    <name type="scientific">Fusarium vanettenii (strain ATCC MYA-4622 / CBS 123669 / FGSC 9596 / NRRL 45880 / 77-13-4)</name>
    <name type="common">Fusarium solani subsp. pisi</name>
    <dbReference type="NCBI Taxonomy" id="660122"/>
    <lineage>
        <taxon>Eukaryota</taxon>
        <taxon>Fungi</taxon>
        <taxon>Dikarya</taxon>
        <taxon>Ascomycota</taxon>
        <taxon>Pezizomycotina</taxon>
        <taxon>Sordariomycetes</taxon>
        <taxon>Hypocreomycetidae</taxon>
        <taxon>Hypocreales</taxon>
        <taxon>Nectriaceae</taxon>
        <taxon>Fusarium</taxon>
        <taxon>Fusarium solani species complex</taxon>
        <taxon>Fusarium vanettenii</taxon>
    </lineage>
</organism>
<sequence>MPPLDKTPPRSGESSVAWKSLVHRSVKAWHHPDQELITWARDCLQTSTSLDEFLAEGSKPVVFWFFQRREVFLSQKTIRKWSCDCLDDYILLPALDGFVTRSECFFVSHFWQTKEHPDPSGDYLKPLQQDLRLQTWSYIWTDWTCLPQHPRRHIEELYFRQTLQTMSGIIRNAGFVWYYPPFEARLWILYEVAEYMLTCSGEMLRTPDNEKFVSHVHEMLQVGVRPTIQKHGYRSTYDGDMEFLTPWLELLVLLTNLHVDIDDVRRLMSHITWHSKTAAIWTNSMSGLIRLDRFEGELIINEEHYTFTPFPRLGEDQYSESEMVGFDHKP</sequence>
<dbReference type="HOGENOM" id="CLU_054234_0_0_1"/>
<protein>
    <recommendedName>
        <fullName evidence="3">Heterokaryon incompatibility domain-containing protein</fullName>
    </recommendedName>
</protein>